<proteinExistence type="predicted"/>
<sequence length="808" mass="92213">MICFVCKSHHSSSNLLVRHFKLKHGLCPGRTLRLKCGETGCSHVSGTFSGFRKHLKRLHDPNVHNVHFVKNNCSEYLSNDLPAVVDPLGPVAHSAPPLPKNTLQNMCATVVAQFQAAGIGQGNVHNLVCSLEEVAHEIQDQVKETVFSCLSAKQSVEEIKNTLRHLENPFTQLNSVAKRHSYFSDKWGVVCPVEKVLGVRFDNRWNKATGTYNQVAVRDTLAYIPILLTLQSVLKHCSITDMLKSSHSSSKNVYTDLRDGAYCKKHPLFSSNTTTLQIQLFYDDFETCNPLGSKRGIHKLGAIYFTLRNFPPKYNSCLTNIHLCMLFHAQDVKKYGFAAILEPLVSDIKILETKGIDIPELGGYINGSVVQVTGDNLGLHTLFGFVESFSARNCCRFCLTCREDFQNVFSEDHPDMLLRSKELHSEHCQLIQANPEHGNVCGVKSECLLNSLRYFHTIDNFAVDVMHDILEGVAQLEVKLILKYIAEKSISFKEINQRIQSFNYGYIERRNQPPAVKLDDLSNDLGLNAIQSWCLLRNVPLLFGDVVEKNDSHWNLLLLLLQIVNIIFAPFLTEGMTVYLKHLIVEHHQLFKYLFPAKSLLPKHHFMIHYPRCIKNIGPLIHMWCMRYEGKHNFFKRQLKCYKNLTLSLAKKHQNHIAYHWETFAKERLVVGPGKEIPISSLSASEQLALKMNVSLTSSIFSVKWVKSYGIEYRADLVICSEVVDEMPVFQQIKVIVVKDDSIFLIVTMLQTICFDEHLHAFKIGIPRRELHTVINTGDLTYYRPFDLQMAHTTEDNQWFIVPYCHLF</sequence>
<gene>
    <name evidence="4" type="ORF">ACEWY4_006697</name>
    <name evidence="3" type="ORF">ACEWY4_010427</name>
    <name evidence="2" type="ORF">ACEWY4_026512</name>
</gene>
<protein>
    <recommendedName>
        <fullName evidence="1">C2H2-type domain-containing protein</fullName>
    </recommendedName>
</protein>
<name>A0ABD1IV37_9TELE</name>
<evidence type="ECO:0000313" key="4">
    <source>
        <dbReference type="EMBL" id="KAL2097490.1"/>
    </source>
</evidence>
<evidence type="ECO:0000313" key="2">
    <source>
        <dbReference type="EMBL" id="KAL2078827.1"/>
    </source>
</evidence>
<evidence type="ECO:0000259" key="1">
    <source>
        <dbReference type="SMART" id="SM00355"/>
    </source>
</evidence>
<feature type="domain" description="C2H2-type" evidence="1">
    <location>
        <begin position="34"/>
        <end position="59"/>
    </location>
</feature>
<reference evidence="2 5" key="1">
    <citation type="submission" date="2024-09" db="EMBL/GenBank/DDBJ databases">
        <title>A chromosome-level genome assembly of Gray's grenadier anchovy, Coilia grayii.</title>
        <authorList>
            <person name="Fu Z."/>
        </authorList>
    </citation>
    <scope>NUCLEOTIDE SEQUENCE [LARGE SCALE GENOMIC DNA]</scope>
    <source>
        <strain evidence="2">G4</strain>
        <tissue evidence="2">Muscle</tissue>
    </source>
</reference>
<dbReference type="EMBL" id="JBHFQA010000006">
    <property type="protein sequence ID" value="KAL2097490.1"/>
    <property type="molecule type" value="Genomic_DNA"/>
</dbReference>
<evidence type="ECO:0000313" key="3">
    <source>
        <dbReference type="EMBL" id="KAL2093115.1"/>
    </source>
</evidence>
<organism evidence="2 5">
    <name type="scientific">Coilia grayii</name>
    <name type="common">Gray's grenadier anchovy</name>
    <dbReference type="NCBI Taxonomy" id="363190"/>
    <lineage>
        <taxon>Eukaryota</taxon>
        <taxon>Metazoa</taxon>
        <taxon>Chordata</taxon>
        <taxon>Craniata</taxon>
        <taxon>Vertebrata</taxon>
        <taxon>Euteleostomi</taxon>
        <taxon>Actinopterygii</taxon>
        <taxon>Neopterygii</taxon>
        <taxon>Teleostei</taxon>
        <taxon>Clupei</taxon>
        <taxon>Clupeiformes</taxon>
        <taxon>Clupeoidei</taxon>
        <taxon>Engraulidae</taxon>
        <taxon>Coilinae</taxon>
        <taxon>Coilia</taxon>
    </lineage>
</organism>
<dbReference type="AlphaFoldDB" id="A0ABD1IV37"/>
<dbReference type="EMBL" id="JBHFQA010000009">
    <property type="protein sequence ID" value="KAL2093115.1"/>
    <property type="molecule type" value="Genomic_DNA"/>
</dbReference>
<dbReference type="InterPro" id="IPR013087">
    <property type="entry name" value="Znf_C2H2_type"/>
</dbReference>
<comment type="caution">
    <text evidence="2">The sequence shown here is derived from an EMBL/GenBank/DDBJ whole genome shotgun (WGS) entry which is preliminary data.</text>
</comment>
<accession>A0ABD1IV37</accession>
<dbReference type="PANTHER" id="PTHR31912">
    <property type="entry name" value="IP13529P"/>
    <property type="match status" value="1"/>
</dbReference>
<keyword evidence="5" id="KW-1185">Reference proteome</keyword>
<feature type="domain" description="C2H2-type" evidence="1">
    <location>
        <begin position="1"/>
        <end position="24"/>
    </location>
</feature>
<dbReference type="Proteomes" id="UP001591681">
    <property type="component" value="Unassembled WGS sequence"/>
</dbReference>
<dbReference type="SMART" id="SM00355">
    <property type="entry name" value="ZnF_C2H2"/>
    <property type="match status" value="2"/>
</dbReference>
<evidence type="ECO:0000313" key="5">
    <source>
        <dbReference type="Proteomes" id="UP001591681"/>
    </source>
</evidence>
<dbReference type="EMBL" id="JBHFQA010000023">
    <property type="protein sequence ID" value="KAL2078827.1"/>
    <property type="molecule type" value="Genomic_DNA"/>
</dbReference>
<dbReference type="PANTHER" id="PTHR31912:SF34">
    <property type="entry name" value="NOTOCHORD-RELATED PROTEIN"/>
    <property type="match status" value="1"/>
</dbReference>